<evidence type="ECO:0000313" key="3">
    <source>
        <dbReference type="Proteomes" id="UP000515908"/>
    </source>
</evidence>
<feature type="transmembrane region" description="Helical" evidence="1">
    <location>
        <begin position="175"/>
        <end position="194"/>
    </location>
</feature>
<accession>A0A7G2CMF8</accession>
<dbReference type="VEuPathDB" id="TriTrypDB:ADEAN_000762900"/>
<keyword evidence="1" id="KW-1133">Transmembrane helix</keyword>
<name>A0A7G2CMF8_9TRYP</name>
<keyword evidence="3" id="KW-1185">Reference proteome</keyword>
<dbReference type="Proteomes" id="UP000515908">
    <property type="component" value="Chromosome 16"/>
</dbReference>
<protein>
    <submittedName>
        <fullName evidence="2">Uncharacterized protein</fullName>
    </submittedName>
</protein>
<organism evidence="2 3">
    <name type="scientific">Angomonas deanei</name>
    <dbReference type="NCBI Taxonomy" id="59799"/>
    <lineage>
        <taxon>Eukaryota</taxon>
        <taxon>Discoba</taxon>
        <taxon>Euglenozoa</taxon>
        <taxon>Kinetoplastea</taxon>
        <taxon>Metakinetoplastina</taxon>
        <taxon>Trypanosomatida</taxon>
        <taxon>Trypanosomatidae</taxon>
        <taxon>Strigomonadinae</taxon>
        <taxon>Angomonas</taxon>
    </lineage>
</organism>
<evidence type="ECO:0000256" key="1">
    <source>
        <dbReference type="SAM" id="Phobius"/>
    </source>
</evidence>
<evidence type="ECO:0000313" key="2">
    <source>
        <dbReference type="EMBL" id="CAD2220114.1"/>
    </source>
</evidence>
<dbReference type="AlphaFoldDB" id="A0A7G2CMF8"/>
<gene>
    <name evidence="2" type="ORF">ADEAN_000762900</name>
</gene>
<sequence length="204" mass="21747">MGIIGNFNVYALMIIPLAIMIKGHKIALGSCIPLMIISSVLQLLLSSFASSLPAPLATLVGSIAAAFATTYFFSFVLQDKRSRQVLRLTSSVDGDAAATLATVWCCVNTALFRWFGWYHSMSSPGFEKENLTSGVDAFFYLVAILSAARRLQEGCDPNTQAAIAGSFVVGAVAQWATGLTGIQYLLAAVLLFFCKGKGGSVKEE</sequence>
<keyword evidence="1" id="KW-0812">Transmembrane</keyword>
<feature type="transmembrane region" description="Helical" evidence="1">
    <location>
        <begin position="26"/>
        <end position="45"/>
    </location>
</feature>
<proteinExistence type="predicted"/>
<keyword evidence="1" id="KW-0472">Membrane</keyword>
<reference evidence="2 3" key="1">
    <citation type="submission" date="2020-08" db="EMBL/GenBank/DDBJ databases">
        <authorList>
            <person name="Newling K."/>
            <person name="Davey J."/>
            <person name="Forrester S."/>
        </authorList>
    </citation>
    <scope>NUCLEOTIDE SEQUENCE [LARGE SCALE GENOMIC DNA]</scope>
    <source>
        <strain evidence="3">Crithidia deanei Carvalho (ATCC PRA-265)</strain>
    </source>
</reference>
<dbReference type="EMBL" id="LR877160">
    <property type="protein sequence ID" value="CAD2220114.1"/>
    <property type="molecule type" value="Genomic_DNA"/>
</dbReference>
<feature type="transmembrane region" description="Helical" evidence="1">
    <location>
        <begin position="97"/>
        <end position="116"/>
    </location>
</feature>
<feature type="transmembrane region" description="Helical" evidence="1">
    <location>
        <begin position="57"/>
        <end position="77"/>
    </location>
</feature>